<evidence type="ECO:0000256" key="2">
    <source>
        <dbReference type="ARBA" id="ARBA00022670"/>
    </source>
</evidence>
<dbReference type="InterPro" id="IPR022398">
    <property type="entry name" value="Peptidase_S8_His-AS"/>
</dbReference>
<feature type="compositionally biased region" description="Gly residues" evidence="8">
    <location>
        <begin position="142"/>
        <end position="153"/>
    </location>
</feature>
<protein>
    <submittedName>
        <fullName evidence="11">Serine protease, subtilisin family</fullName>
    </submittedName>
</protein>
<feature type="chain" id="PRO_5009254816" evidence="9">
    <location>
        <begin position="32"/>
        <end position="900"/>
    </location>
</feature>
<dbReference type="GO" id="GO:0004252">
    <property type="term" value="F:serine-type endopeptidase activity"/>
    <property type="evidence" value="ECO:0007669"/>
    <property type="project" value="UniProtKB-UniRule"/>
</dbReference>
<feature type="compositionally biased region" description="Acidic residues" evidence="8">
    <location>
        <begin position="164"/>
        <end position="178"/>
    </location>
</feature>
<keyword evidence="4 6" id="KW-0378">Hydrolase</keyword>
<gene>
    <name evidence="11" type="ORF">SAMN05216421_0551</name>
</gene>
<dbReference type="PANTHER" id="PTHR43806">
    <property type="entry name" value="PEPTIDASE S8"/>
    <property type="match status" value="1"/>
</dbReference>
<dbReference type="Pfam" id="PF00082">
    <property type="entry name" value="Peptidase_S8"/>
    <property type="match status" value="1"/>
</dbReference>
<evidence type="ECO:0000256" key="4">
    <source>
        <dbReference type="ARBA" id="ARBA00022801"/>
    </source>
</evidence>
<dbReference type="InterPro" id="IPR034061">
    <property type="entry name" value="Peptidases_S8_Autotransporter"/>
</dbReference>
<dbReference type="GO" id="GO:0006508">
    <property type="term" value="P:proteolysis"/>
    <property type="evidence" value="ECO:0007669"/>
    <property type="project" value="UniProtKB-KW"/>
</dbReference>
<evidence type="ECO:0000256" key="8">
    <source>
        <dbReference type="SAM" id="MobiDB-lite"/>
    </source>
</evidence>
<accession>A0A1H1MVT8</accession>
<sequence>MPKLSFHTRPVCLAALLASSPLVLLPIVAHAQNGSTPVSAAYTNVLSQDQIQALVNAANQSDAVLRQRAGELMSQGDAIARSVYVETQGLVSAEQSAMLEGMLEQSLANNETRSSGMRSDRRTLGWVAGGALIVGIGAAAAGGGGGGGGGGGEPAPAPAPEEPAPGDDEAPPVEEEPIGDSLPTLTPPTEPVPNEPVSGDPGTAPDPGPLPGEDDSAKALPLSREHQNTNGYNLTYGHVAHERGFSGLGERIAIIDSGVNSSHLELQGQIAAHYNLLTGSTAEADAQDSGGHGTHVAGTLVARRNAFGVVGYAYGAQLLNVRFSDANDNISANDQQLANGFAWARNNGATWFNNSWGIDATVADFGKGAVESYFPKLRAEWQAGAAAGRIYVWATGNEGLSQPLVFSAIPQLYPELQYNWVAVTSVDSDTGVLSSFSNACGDAAAWCIAAPGTDIVSSYVEGDSSYAIASGTSMAAPAVTGGLAVIRQAFPTLEPEQVVQRLFVTAYKEGIYANQSLYGQGLMDLEKATRPVGTLTVVSDSGETLSVDNTALVLGGAFGYDNPLASLQVMATDSLDAGFSVDLGSQVSERRYRYDTHAAWQRLGRSWHEQNDGDTALYWTASTGSMPSSQVRRFDQGEGRSLSIGQVDDLDMLSAGRSWAGYSQLDSSLSSPLWLQQPGERTMAVRQRLPLGSFSLDMTSTANSLRQGMAVGLNLPTAGGYASTLELGYVRSDDGLFDSHGRGAFDLDDVSETLFAGVHGELLQGALTFGHSAYIGQSRTDADGLFRDLGTVTTSSWMFAGRYALNTATLGLVVQQPLRVESAETSINVATGYAGNLFDMQALTLDLSPDGRQVNLEAFWQKPVWKDSDVKLSWLGIREPGHQAQAGPMQVFMAQWQQRF</sequence>
<comment type="similarity">
    <text evidence="1 6 7">Belongs to the peptidase S8 family.</text>
</comment>
<dbReference type="Gene3D" id="3.40.50.200">
    <property type="entry name" value="Peptidase S8/S53 domain"/>
    <property type="match status" value="1"/>
</dbReference>
<dbReference type="PROSITE" id="PS00138">
    <property type="entry name" value="SUBTILASE_SER"/>
    <property type="match status" value="1"/>
</dbReference>
<feature type="active site" description="Charge relay system" evidence="6">
    <location>
        <position position="473"/>
    </location>
</feature>
<evidence type="ECO:0000256" key="5">
    <source>
        <dbReference type="ARBA" id="ARBA00022825"/>
    </source>
</evidence>
<feature type="active site" description="Charge relay system" evidence="6">
    <location>
        <position position="292"/>
    </location>
</feature>
<dbReference type="PANTHER" id="PTHR43806:SF11">
    <property type="entry name" value="CEREVISIN-RELATED"/>
    <property type="match status" value="1"/>
</dbReference>
<feature type="active site" description="Charge relay system" evidence="6">
    <location>
        <position position="256"/>
    </location>
</feature>
<evidence type="ECO:0000256" key="7">
    <source>
        <dbReference type="RuleBase" id="RU003355"/>
    </source>
</evidence>
<organism evidence="11 12">
    <name type="scientific">Halopseudomonas xinjiangensis</name>
    <dbReference type="NCBI Taxonomy" id="487184"/>
    <lineage>
        <taxon>Bacteria</taxon>
        <taxon>Pseudomonadati</taxon>
        <taxon>Pseudomonadota</taxon>
        <taxon>Gammaproteobacteria</taxon>
        <taxon>Pseudomonadales</taxon>
        <taxon>Pseudomonadaceae</taxon>
        <taxon>Halopseudomonas</taxon>
    </lineage>
</organism>
<feature type="compositionally biased region" description="Pro residues" evidence="8">
    <location>
        <begin position="185"/>
        <end position="194"/>
    </location>
</feature>
<feature type="domain" description="Peptidase S8/S53" evidence="10">
    <location>
        <begin position="249"/>
        <end position="521"/>
    </location>
</feature>
<dbReference type="STRING" id="487184.SAMN05216421_0551"/>
<dbReference type="InterPro" id="IPR023828">
    <property type="entry name" value="Peptidase_S8_Ser-AS"/>
</dbReference>
<dbReference type="InterPro" id="IPR050131">
    <property type="entry name" value="Peptidase_S8_subtilisin-like"/>
</dbReference>
<evidence type="ECO:0000259" key="10">
    <source>
        <dbReference type="Pfam" id="PF00082"/>
    </source>
</evidence>
<dbReference type="PRINTS" id="PR00723">
    <property type="entry name" value="SUBTILISIN"/>
</dbReference>
<dbReference type="AlphaFoldDB" id="A0A1H1MVT8"/>
<keyword evidence="3 9" id="KW-0732">Signal</keyword>
<feature type="region of interest" description="Disordered" evidence="8">
    <location>
        <begin position="142"/>
        <end position="218"/>
    </location>
</feature>
<evidence type="ECO:0000313" key="12">
    <source>
        <dbReference type="Proteomes" id="UP000243207"/>
    </source>
</evidence>
<dbReference type="InterPro" id="IPR023827">
    <property type="entry name" value="Peptidase_S8_Asp-AS"/>
</dbReference>
<evidence type="ECO:0000313" key="11">
    <source>
        <dbReference type="EMBL" id="SDR90790.1"/>
    </source>
</evidence>
<evidence type="ECO:0000256" key="3">
    <source>
        <dbReference type="ARBA" id="ARBA00022729"/>
    </source>
</evidence>
<dbReference type="Proteomes" id="UP000243207">
    <property type="component" value="Chromosome I"/>
</dbReference>
<feature type="signal peptide" evidence="9">
    <location>
        <begin position="1"/>
        <end position="31"/>
    </location>
</feature>
<keyword evidence="2 6" id="KW-0645">Protease</keyword>
<dbReference type="InterPro" id="IPR000209">
    <property type="entry name" value="Peptidase_S8/S53_dom"/>
</dbReference>
<dbReference type="PROSITE" id="PS51892">
    <property type="entry name" value="SUBTILASE"/>
    <property type="match status" value="1"/>
</dbReference>
<proteinExistence type="inferred from homology"/>
<dbReference type="EMBL" id="LT629736">
    <property type="protein sequence ID" value="SDR90790.1"/>
    <property type="molecule type" value="Genomic_DNA"/>
</dbReference>
<keyword evidence="12" id="KW-1185">Reference proteome</keyword>
<evidence type="ECO:0000256" key="1">
    <source>
        <dbReference type="ARBA" id="ARBA00011073"/>
    </source>
</evidence>
<dbReference type="InterPro" id="IPR015500">
    <property type="entry name" value="Peptidase_S8_subtilisin-rel"/>
</dbReference>
<dbReference type="PROSITE" id="PS00137">
    <property type="entry name" value="SUBTILASE_HIS"/>
    <property type="match status" value="1"/>
</dbReference>
<name>A0A1H1MVT8_9GAMM</name>
<dbReference type="RefSeq" id="WP_093391711.1">
    <property type="nucleotide sequence ID" value="NZ_LT629736.1"/>
</dbReference>
<dbReference type="InterPro" id="IPR036852">
    <property type="entry name" value="Peptidase_S8/S53_dom_sf"/>
</dbReference>
<keyword evidence="5 6" id="KW-0720">Serine protease</keyword>
<dbReference type="PROSITE" id="PS00136">
    <property type="entry name" value="SUBTILASE_ASP"/>
    <property type="match status" value="1"/>
</dbReference>
<dbReference type="OrthoDB" id="5360469at2"/>
<evidence type="ECO:0000256" key="9">
    <source>
        <dbReference type="SAM" id="SignalP"/>
    </source>
</evidence>
<dbReference type="SUPFAM" id="SSF52743">
    <property type="entry name" value="Subtilisin-like"/>
    <property type="match status" value="1"/>
</dbReference>
<dbReference type="CDD" id="cd04848">
    <property type="entry name" value="Peptidases_S8_Autotransporter_serine_protease_like"/>
    <property type="match status" value="1"/>
</dbReference>
<reference evidence="12" key="1">
    <citation type="submission" date="2016-10" db="EMBL/GenBank/DDBJ databases">
        <authorList>
            <person name="Varghese N."/>
            <person name="Submissions S."/>
        </authorList>
    </citation>
    <scope>NUCLEOTIDE SEQUENCE [LARGE SCALE GENOMIC DNA]</scope>
    <source>
        <strain evidence="12">NRRL B-51270</strain>
    </source>
</reference>
<evidence type="ECO:0000256" key="6">
    <source>
        <dbReference type="PROSITE-ProRule" id="PRU01240"/>
    </source>
</evidence>